<comment type="caution">
    <text evidence="2">The sequence shown here is derived from an EMBL/GenBank/DDBJ whole genome shotgun (WGS) entry which is preliminary data.</text>
</comment>
<reference evidence="2" key="1">
    <citation type="submission" date="2023-03" db="EMBL/GenBank/DDBJ databases">
        <title>Massive genome expansion in bonnet fungi (Mycena s.s.) driven by repeated elements and novel gene families across ecological guilds.</title>
        <authorList>
            <consortium name="Lawrence Berkeley National Laboratory"/>
            <person name="Harder C.B."/>
            <person name="Miyauchi S."/>
            <person name="Viragh M."/>
            <person name="Kuo A."/>
            <person name="Thoen E."/>
            <person name="Andreopoulos B."/>
            <person name="Lu D."/>
            <person name="Skrede I."/>
            <person name="Drula E."/>
            <person name="Henrissat B."/>
            <person name="Morin E."/>
            <person name="Kohler A."/>
            <person name="Barry K."/>
            <person name="LaButti K."/>
            <person name="Morin E."/>
            <person name="Salamov A."/>
            <person name="Lipzen A."/>
            <person name="Mereny Z."/>
            <person name="Hegedus B."/>
            <person name="Baldrian P."/>
            <person name="Stursova M."/>
            <person name="Weitz H."/>
            <person name="Taylor A."/>
            <person name="Grigoriev I.V."/>
            <person name="Nagy L.G."/>
            <person name="Martin F."/>
            <person name="Kauserud H."/>
        </authorList>
    </citation>
    <scope>NUCLEOTIDE SEQUENCE</scope>
    <source>
        <strain evidence="2">CBHHK002</strain>
    </source>
</reference>
<protein>
    <submittedName>
        <fullName evidence="2">Uncharacterized protein</fullName>
    </submittedName>
</protein>
<accession>A0AAD7EGA6</accession>
<dbReference type="AlphaFoldDB" id="A0AAD7EGA6"/>
<name>A0AAD7EGA6_9AGAR</name>
<proteinExistence type="predicted"/>
<sequence length="352" mass="39171">MREHYAVAIFVLNGGGLRCRVSLPCGEGKAAAWGIDSESGETMLAGSDARVTSELRRRRACTVDCIVQVELMYVKLETGAEHRYIWPPRGATTRALRRASDLGGRCKDNGRHLQRVHIVPISSEETGSESRRRTWTVSQVALRVGVGHLGDVLQLVDAHVVEVRVMLAHETRGDMGVGSRVGGTIPLALEPLGIQRLVKNTRQWTLMSGKGGRGPRAVRLGKVDLFHRLRHSPPSRALEARYSGVKLERGEARDYRVAFLSRQPSVGRRSSNCDQRAGHEWGAPTLHVTDEKGSAHLHIRTFQTQAQKTGGRSIRRRAGERQKNRWNQRIREMTTIIMTSFRATSTAQQEAV</sequence>
<gene>
    <name evidence="2" type="ORF">DFH08DRAFT_942374</name>
</gene>
<keyword evidence="3" id="KW-1185">Reference proteome</keyword>
<evidence type="ECO:0000313" key="3">
    <source>
        <dbReference type="Proteomes" id="UP001218218"/>
    </source>
</evidence>
<dbReference type="Proteomes" id="UP001218218">
    <property type="component" value="Unassembled WGS sequence"/>
</dbReference>
<evidence type="ECO:0000256" key="1">
    <source>
        <dbReference type="SAM" id="MobiDB-lite"/>
    </source>
</evidence>
<evidence type="ECO:0000313" key="2">
    <source>
        <dbReference type="EMBL" id="KAJ7318970.1"/>
    </source>
</evidence>
<feature type="region of interest" description="Disordered" evidence="1">
    <location>
        <begin position="304"/>
        <end position="325"/>
    </location>
</feature>
<organism evidence="2 3">
    <name type="scientific">Mycena albidolilacea</name>
    <dbReference type="NCBI Taxonomy" id="1033008"/>
    <lineage>
        <taxon>Eukaryota</taxon>
        <taxon>Fungi</taxon>
        <taxon>Dikarya</taxon>
        <taxon>Basidiomycota</taxon>
        <taxon>Agaricomycotina</taxon>
        <taxon>Agaricomycetes</taxon>
        <taxon>Agaricomycetidae</taxon>
        <taxon>Agaricales</taxon>
        <taxon>Marasmiineae</taxon>
        <taxon>Mycenaceae</taxon>
        <taxon>Mycena</taxon>
    </lineage>
</organism>
<dbReference type="EMBL" id="JARIHO010000055">
    <property type="protein sequence ID" value="KAJ7318970.1"/>
    <property type="molecule type" value="Genomic_DNA"/>
</dbReference>